<feature type="region of interest" description="Disordered" evidence="1">
    <location>
        <begin position="113"/>
        <end position="182"/>
    </location>
</feature>
<accession>A0ABT8Y4D2</accession>
<feature type="compositionally biased region" description="Gly residues" evidence="1">
    <location>
        <begin position="132"/>
        <end position="182"/>
    </location>
</feature>
<dbReference type="Proteomes" id="UP001169764">
    <property type="component" value="Unassembled WGS sequence"/>
</dbReference>
<keyword evidence="2" id="KW-0732">Signal</keyword>
<name>A0ABT8Y4D2_9SPHN</name>
<comment type="caution">
    <text evidence="4">The sequence shown here is derived from an EMBL/GenBank/DDBJ whole genome shotgun (WGS) entry which is preliminary data.</text>
</comment>
<feature type="signal peptide" evidence="2">
    <location>
        <begin position="1"/>
        <end position="19"/>
    </location>
</feature>
<evidence type="ECO:0000259" key="3">
    <source>
        <dbReference type="PROSITE" id="PS50222"/>
    </source>
</evidence>
<organism evidence="4 5">
    <name type="scientific">Sphingomonas natans</name>
    <dbReference type="NCBI Taxonomy" id="3063330"/>
    <lineage>
        <taxon>Bacteria</taxon>
        <taxon>Pseudomonadati</taxon>
        <taxon>Pseudomonadota</taxon>
        <taxon>Alphaproteobacteria</taxon>
        <taxon>Sphingomonadales</taxon>
        <taxon>Sphingomonadaceae</taxon>
        <taxon>Sphingomonas</taxon>
    </lineage>
</organism>
<feature type="region of interest" description="Disordered" evidence="1">
    <location>
        <begin position="234"/>
        <end position="268"/>
    </location>
</feature>
<dbReference type="PROSITE" id="PS00018">
    <property type="entry name" value="EF_HAND_1"/>
    <property type="match status" value="2"/>
</dbReference>
<dbReference type="PROSITE" id="PS50222">
    <property type="entry name" value="EF_HAND_2"/>
    <property type="match status" value="1"/>
</dbReference>
<feature type="region of interest" description="Disordered" evidence="1">
    <location>
        <begin position="20"/>
        <end position="39"/>
    </location>
</feature>
<dbReference type="InterPro" id="IPR011992">
    <property type="entry name" value="EF-hand-dom_pair"/>
</dbReference>
<gene>
    <name evidence="4" type="ORF">Q4F19_02160</name>
</gene>
<feature type="domain" description="EF-hand" evidence="3">
    <location>
        <begin position="219"/>
        <end position="254"/>
    </location>
</feature>
<evidence type="ECO:0000313" key="4">
    <source>
        <dbReference type="EMBL" id="MDO6413176.1"/>
    </source>
</evidence>
<dbReference type="InterPro" id="IPR018247">
    <property type="entry name" value="EF_Hand_1_Ca_BS"/>
</dbReference>
<protein>
    <submittedName>
        <fullName evidence="4">EF-hand domain-containing protein</fullName>
    </submittedName>
</protein>
<dbReference type="Pfam" id="PF13202">
    <property type="entry name" value="EF-hand_5"/>
    <property type="match status" value="2"/>
</dbReference>
<dbReference type="EMBL" id="JAUOTP010000001">
    <property type="protein sequence ID" value="MDO6413176.1"/>
    <property type="molecule type" value="Genomic_DNA"/>
</dbReference>
<evidence type="ECO:0000256" key="1">
    <source>
        <dbReference type="SAM" id="MobiDB-lite"/>
    </source>
</evidence>
<evidence type="ECO:0000313" key="5">
    <source>
        <dbReference type="Proteomes" id="UP001169764"/>
    </source>
</evidence>
<dbReference type="InterPro" id="IPR002048">
    <property type="entry name" value="EF_hand_dom"/>
</dbReference>
<reference evidence="4" key="1">
    <citation type="submission" date="2023-07" db="EMBL/GenBank/DDBJ databases">
        <authorList>
            <person name="Kim M."/>
        </authorList>
    </citation>
    <scope>NUCLEOTIDE SEQUENCE</scope>
    <source>
        <strain evidence="4">BIUV-7</strain>
    </source>
</reference>
<dbReference type="Gene3D" id="1.10.238.10">
    <property type="entry name" value="EF-hand"/>
    <property type="match status" value="2"/>
</dbReference>
<feature type="chain" id="PRO_5046509557" evidence="2">
    <location>
        <begin position="20"/>
        <end position="268"/>
    </location>
</feature>
<dbReference type="SUPFAM" id="SSF47473">
    <property type="entry name" value="EF-hand"/>
    <property type="match status" value="1"/>
</dbReference>
<dbReference type="RefSeq" id="WP_303539489.1">
    <property type="nucleotide sequence ID" value="NZ_JAUOTP010000001.1"/>
</dbReference>
<sequence>MDRRAIAVLALLGATAAAAQTPPAEPSGQITVDGRPQRPRFGRLFVSPMGEPFRGGEAPEKDWFAGVDANHDGQLTRTEFMADAMRFFATLDLNHDRTIGPTEIDNYEQIVLPEIGAGGDGPGEGPPREGGRPPGGGGRHGGGMGRGGGGMGGGRGEGGGMGGGGPPDGGMSGGPPAGGGAKAGYQYRASGAGRFGYIATPEPVTAADTDLNRSVTDKEFVDAAGRRFALLDTNGDGVITPKELPKLAAPHFRRRGGQDGPPPPPPEA</sequence>
<keyword evidence="5" id="KW-1185">Reference proteome</keyword>
<evidence type="ECO:0000256" key="2">
    <source>
        <dbReference type="SAM" id="SignalP"/>
    </source>
</evidence>
<proteinExistence type="predicted"/>